<accession>A0AAP0P816</accession>
<name>A0AAP0P816_9MAGN</name>
<dbReference type="EMBL" id="JBBNAF010000006">
    <property type="protein sequence ID" value="KAK9134453.1"/>
    <property type="molecule type" value="Genomic_DNA"/>
</dbReference>
<dbReference type="Proteomes" id="UP001420932">
    <property type="component" value="Unassembled WGS sequence"/>
</dbReference>
<proteinExistence type="predicted"/>
<dbReference type="AlphaFoldDB" id="A0AAP0P816"/>
<evidence type="ECO:0000313" key="2">
    <source>
        <dbReference type="Proteomes" id="UP001420932"/>
    </source>
</evidence>
<comment type="caution">
    <text evidence="1">The sequence shown here is derived from an EMBL/GenBank/DDBJ whole genome shotgun (WGS) entry which is preliminary data.</text>
</comment>
<evidence type="ECO:0000313" key="1">
    <source>
        <dbReference type="EMBL" id="KAK9134453.1"/>
    </source>
</evidence>
<gene>
    <name evidence="1" type="ORF">Syun_013783</name>
</gene>
<sequence>MGDGVGVEMADLETLEEALKREEVLLLLIEREGVVPYLAEREAVEEADRKSGWSVVMDDGDGSVGGRWLAPAVTGHATTMVSD</sequence>
<keyword evidence="2" id="KW-1185">Reference proteome</keyword>
<reference evidence="1 2" key="1">
    <citation type="submission" date="2024-01" db="EMBL/GenBank/DDBJ databases">
        <title>Genome assemblies of Stephania.</title>
        <authorList>
            <person name="Yang L."/>
        </authorList>
    </citation>
    <scope>NUCLEOTIDE SEQUENCE [LARGE SCALE GENOMIC DNA]</scope>
    <source>
        <strain evidence="1">YNDBR</strain>
        <tissue evidence="1">Leaf</tissue>
    </source>
</reference>
<organism evidence="1 2">
    <name type="scientific">Stephania yunnanensis</name>
    <dbReference type="NCBI Taxonomy" id="152371"/>
    <lineage>
        <taxon>Eukaryota</taxon>
        <taxon>Viridiplantae</taxon>
        <taxon>Streptophyta</taxon>
        <taxon>Embryophyta</taxon>
        <taxon>Tracheophyta</taxon>
        <taxon>Spermatophyta</taxon>
        <taxon>Magnoliopsida</taxon>
        <taxon>Ranunculales</taxon>
        <taxon>Menispermaceae</taxon>
        <taxon>Menispermoideae</taxon>
        <taxon>Cissampelideae</taxon>
        <taxon>Stephania</taxon>
    </lineage>
</organism>
<protein>
    <submittedName>
        <fullName evidence="1">Uncharacterized protein</fullName>
    </submittedName>
</protein>